<feature type="transmembrane region" description="Helical" evidence="1">
    <location>
        <begin position="43"/>
        <end position="62"/>
    </location>
</feature>
<dbReference type="RefSeq" id="WP_374038899.1">
    <property type="nucleotide sequence ID" value="NZ_CP169082.1"/>
</dbReference>
<keyword evidence="1" id="KW-1133">Transmembrane helix</keyword>
<protein>
    <submittedName>
        <fullName evidence="2">Uncharacterized protein</fullName>
    </submittedName>
</protein>
<name>A0ABW0FNJ1_9CAUL</name>
<keyword evidence="3" id="KW-1185">Reference proteome</keyword>
<keyword evidence="1" id="KW-0812">Transmembrane</keyword>
<reference evidence="3" key="1">
    <citation type="journal article" date="2019" name="Int. J. Syst. Evol. Microbiol.">
        <title>The Global Catalogue of Microorganisms (GCM) 10K type strain sequencing project: providing services to taxonomists for standard genome sequencing and annotation.</title>
        <authorList>
            <consortium name="The Broad Institute Genomics Platform"/>
            <consortium name="The Broad Institute Genome Sequencing Center for Infectious Disease"/>
            <person name="Wu L."/>
            <person name="Ma J."/>
        </authorList>
    </citation>
    <scope>NUCLEOTIDE SEQUENCE [LARGE SCALE GENOMIC DNA]</scope>
    <source>
        <strain evidence="3">JCM 12125</strain>
    </source>
</reference>
<organism evidence="2 3">
    <name type="scientific">Brevundimonas staleyi</name>
    <dbReference type="NCBI Taxonomy" id="74326"/>
    <lineage>
        <taxon>Bacteria</taxon>
        <taxon>Pseudomonadati</taxon>
        <taxon>Pseudomonadota</taxon>
        <taxon>Alphaproteobacteria</taxon>
        <taxon>Caulobacterales</taxon>
        <taxon>Caulobacteraceae</taxon>
        <taxon>Brevundimonas</taxon>
    </lineage>
</organism>
<evidence type="ECO:0000256" key="1">
    <source>
        <dbReference type="SAM" id="Phobius"/>
    </source>
</evidence>
<feature type="transmembrane region" description="Helical" evidence="1">
    <location>
        <begin position="16"/>
        <end position="36"/>
    </location>
</feature>
<comment type="caution">
    <text evidence="2">The sequence shown here is derived from an EMBL/GenBank/DDBJ whole genome shotgun (WGS) entry which is preliminary data.</text>
</comment>
<sequence>MAYVSMLFYWVSHHPFLIMLGFPPALVAIGTLLGVLKLSRAAVLSFALAGATFVFGSVNIFLGGMANAAFLNAFGVEGRAVIVDARETSSRLNEQPVWAYDAVVRTADGQDADTSFNTMTASLWPIRNQILIPPRGENFVVKYVPGFPRNIVIMTDLSPSGQRRLLAQNRAPVDRAERRLAASPDNTRFREDYRRALSDFLRDHREADPRVTAEFERRLAALNAEDGTPASLQS</sequence>
<accession>A0ABW0FNJ1</accession>
<dbReference type="EMBL" id="JBHSLF010000011">
    <property type="protein sequence ID" value="MFC5343290.1"/>
    <property type="molecule type" value="Genomic_DNA"/>
</dbReference>
<evidence type="ECO:0000313" key="2">
    <source>
        <dbReference type="EMBL" id="MFC5343290.1"/>
    </source>
</evidence>
<dbReference type="Proteomes" id="UP001596152">
    <property type="component" value="Unassembled WGS sequence"/>
</dbReference>
<evidence type="ECO:0000313" key="3">
    <source>
        <dbReference type="Proteomes" id="UP001596152"/>
    </source>
</evidence>
<gene>
    <name evidence="2" type="ORF">ACFPIE_05140</name>
</gene>
<proteinExistence type="predicted"/>
<keyword evidence="1" id="KW-0472">Membrane</keyword>